<dbReference type="EMBL" id="JAROKS010000019">
    <property type="protein sequence ID" value="KAK1792629.1"/>
    <property type="molecule type" value="Genomic_DNA"/>
</dbReference>
<keyword evidence="2" id="KW-1185">Reference proteome</keyword>
<sequence>VARAPGDSGMTAADALATELYLLKWAQIGSFPEELDALSMNKRKTQDLDPDAILPIVLDSKHCHTAAYSEIR</sequence>
<dbReference type="AlphaFoldDB" id="A0AAD8Z540"/>
<name>A0AAD8Z540_9TELE</name>
<accession>A0AAD8Z540</accession>
<feature type="non-terminal residue" evidence="1">
    <location>
        <position position="1"/>
    </location>
</feature>
<protein>
    <submittedName>
        <fullName evidence="1">Uncharacterized protein</fullName>
    </submittedName>
</protein>
<dbReference type="Proteomes" id="UP001239994">
    <property type="component" value="Unassembled WGS sequence"/>
</dbReference>
<gene>
    <name evidence="1" type="ORF">P4O66_012571</name>
</gene>
<comment type="caution">
    <text evidence="1">The sequence shown here is derived from an EMBL/GenBank/DDBJ whole genome shotgun (WGS) entry which is preliminary data.</text>
</comment>
<evidence type="ECO:0000313" key="2">
    <source>
        <dbReference type="Proteomes" id="UP001239994"/>
    </source>
</evidence>
<proteinExistence type="predicted"/>
<evidence type="ECO:0000313" key="1">
    <source>
        <dbReference type="EMBL" id="KAK1792629.1"/>
    </source>
</evidence>
<reference evidence="1" key="1">
    <citation type="submission" date="2023-03" db="EMBL/GenBank/DDBJ databases">
        <title>Electrophorus voltai genome.</title>
        <authorList>
            <person name="Bian C."/>
        </authorList>
    </citation>
    <scope>NUCLEOTIDE SEQUENCE</scope>
    <source>
        <strain evidence="1">CB-2022</strain>
        <tissue evidence="1">Muscle</tissue>
    </source>
</reference>
<organism evidence="1 2">
    <name type="scientific">Electrophorus voltai</name>
    <dbReference type="NCBI Taxonomy" id="2609070"/>
    <lineage>
        <taxon>Eukaryota</taxon>
        <taxon>Metazoa</taxon>
        <taxon>Chordata</taxon>
        <taxon>Craniata</taxon>
        <taxon>Vertebrata</taxon>
        <taxon>Euteleostomi</taxon>
        <taxon>Actinopterygii</taxon>
        <taxon>Neopterygii</taxon>
        <taxon>Teleostei</taxon>
        <taxon>Ostariophysi</taxon>
        <taxon>Gymnotiformes</taxon>
        <taxon>Gymnotoidei</taxon>
        <taxon>Gymnotidae</taxon>
        <taxon>Electrophorus</taxon>
    </lineage>
</organism>